<evidence type="ECO:0000313" key="3">
    <source>
        <dbReference type="Proteomes" id="UP001391051"/>
    </source>
</evidence>
<evidence type="ECO:0000313" key="2">
    <source>
        <dbReference type="EMBL" id="KAK7949191.1"/>
    </source>
</evidence>
<proteinExistence type="predicted"/>
<feature type="region of interest" description="Disordered" evidence="1">
    <location>
        <begin position="99"/>
        <end position="120"/>
    </location>
</feature>
<accession>A0ABR1Q9F9</accession>
<sequence>MPPPRAHIVRLRAAAAGMQKQTSSQLLLLPRHRYHHDNPLNAGCGGTTFQHGGGTSKDGPRVEYILGFLEQRKRPNDPATYVLSSSDIIRQFAALGRIAPPPRSGYGSSSRHRGHKRDFPSPDACRQYTYAMRKYSYRLDFFIKPYEGPWEAAAKMDSLDAAHPACRSGDIGAFNLAYLQWCPGENLIWARLHLLDYWRQLHIRQSGNSRESIERAKARFAANKAAWRVYKWIYATRSVRHWFEQNLDSGPLARDCLSVAIEIIVGAGKQHWIEQWLSSSARGDHESDEASHRRLTLRCHLFVGTARAIRRWASEEGTHDAFSFLTQCLIGLERHVDIAPLLVREVQSLKSESAGHDLGNFRVLLRDVELDLLLMRHRVELEVAAFDLYHGGPQSSPLEFRKLLRALNRNHRKSRRVSFHEFVRMNRLARRCFELFVESGDSRSGLEVEIWMENVYDTGYFRRPKFATEPLSR</sequence>
<keyword evidence="3" id="KW-1185">Reference proteome</keyword>
<comment type="caution">
    <text evidence="2">The sequence shown here is derived from an EMBL/GenBank/DDBJ whole genome shotgun (WGS) entry which is preliminary data.</text>
</comment>
<dbReference type="Proteomes" id="UP001391051">
    <property type="component" value="Unassembled WGS sequence"/>
</dbReference>
<protein>
    <submittedName>
        <fullName evidence="2">Uncharacterized protein</fullName>
    </submittedName>
</protein>
<gene>
    <name evidence="2" type="ORF">PG986_010077</name>
</gene>
<dbReference type="RefSeq" id="XP_066698697.1">
    <property type="nucleotide sequence ID" value="XM_066846299.1"/>
</dbReference>
<reference evidence="2 3" key="1">
    <citation type="submission" date="2023-01" db="EMBL/GenBank/DDBJ databases">
        <title>Analysis of 21 Apiospora genomes using comparative genomics revels a genus with tremendous synthesis potential of carbohydrate active enzymes and secondary metabolites.</title>
        <authorList>
            <person name="Sorensen T."/>
        </authorList>
    </citation>
    <scope>NUCLEOTIDE SEQUENCE [LARGE SCALE GENOMIC DNA]</scope>
    <source>
        <strain evidence="2 3">CBS 24483</strain>
    </source>
</reference>
<name>A0ABR1Q9F9_9PEZI</name>
<organism evidence="2 3">
    <name type="scientific">Apiospora aurea</name>
    <dbReference type="NCBI Taxonomy" id="335848"/>
    <lineage>
        <taxon>Eukaryota</taxon>
        <taxon>Fungi</taxon>
        <taxon>Dikarya</taxon>
        <taxon>Ascomycota</taxon>
        <taxon>Pezizomycotina</taxon>
        <taxon>Sordariomycetes</taxon>
        <taxon>Xylariomycetidae</taxon>
        <taxon>Amphisphaeriales</taxon>
        <taxon>Apiosporaceae</taxon>
        <taxon>Apiospora</taxon>
    </lineage>
</organism>
<dbReference type="EMBL" id="JAQQWE010000006">
    <property type="protein sequence ID" value="KAK7949191.1"/>
    <property type="molecule type" value="Genomic_DNA"/>
</dbReference>
<evidence type="ECO:0000256" key="1">
    <source>
        <dbReference type="SAM" id="MobiDB-lite"/>
    </source>
</evidence>
<dbReference type="GeneID" id="92079361"/>